<feature type="transmembrane region" description="Helical" evidence="1">
    <location>
        <begin position="130"/>
        <end position="146"/>
    </location>
</feature>
<feature type="transmembrane region" description="Helical" evidence="1">
    <location>
        <begin position="153"/>
        <end position="175"/>
    </location>
</feature>
<evidence type="ECO:0000313" key="2">
    <source>
        <dbReference type="EMBL" id="AEI11113.1"/>
    </source>
</evidence>
<proteinExistence type="predicted"/>
<dbReference type="Proteomes" id="UP000000485">
    <property type="component" value="Chromosome"/>
</dbReference>
<keyword evidence="1" id="KW-0812">Transmembrane</keyword>
<feature type="transmembrane region" description="Helical" evidence="1">
    <location>
        <begin position="62"/>
        <end position="86"/>
    </location>
</feature>
<dbReference type="STRING" id="593907.Celgi_0593"/>
<gene>
    <name evidence="2" type="ordered locus">Celgi_0593</name>
</gene>
<keyword evidence="1" id="KW-0472">Membrane</keyword>
<protein>
    <submittedName>
        <fullName evidence="2">Uncharacterized protein</fullName>
    </submittedName>
</protein>
<dbReference type="EMBL" id="CP002665">
    <property type="protein sequence ID" value="AEI11113.1"/>
    <property type="molecule type" value="Genomic_DNA"/>
</dbReference>
<reference evidence="3" key="1">
    <citation type="submission" date="2011-04" db="EMBL/GenBank/DDBJ databases">
        <title>Complete sequence of Cellvibrio gilvus ATCC 13127.</title>
        <authorList>
            <person name="Lucas S."/>
            <person name="Han J."/>
            <person name="Lapidus A."/>
            <person name="Cheng J.-F."/>
            <person name="Goodwin L."/>
            <person name="Pitluck S."/>
            <person name="Peters L."/>
            <person name="Munk A."/>
            <person name="Detter J.C."/>
            <person name="Han C."/>
            <person name="Tapia R."/>
            <person name="Land M."/>
            <person name="Hauser L."/>
            <person name="Kyrpides N."/>
            <person name="Ivanova N."/>
            <person name="Ovchinnikova G."/>
            <person name="Pagani I."/>
            <person name="Mead D."/>
            <person name="Brumm P."/>
            <person name="Woyke T."/>
        </authorList>
    </citation>
    <scope>NUCLEOTIDE SEQUENCE [LARGE SCALE GENOMIC DNA]</scope>
    <source>
        <strain evidence="3">ATCC 13127 / NRRL B-14078</strain>
    </source>
</reference>
<keyword evidence="1" id="KW-1133">Transmembrane helix</keyword>
<dbReference type="AlphaFoldDB" id="F8A6Q3"/>
<name>F8A6Q3_CELGA</name>
<accession>F8A6Q3</accession>
<feature type="transmembrane region" description="Helical" evidence="1">
    <location>
        <begin position="181"/>
        <end position="199"/>
    </location>
</feature>
<organism evidence="2 3">
    <name type="scientific">Cellulomonas gilvus (strain ATCC 13127 / NRRL B-14078)</name>
    <name type="common">Cellvibrio gilvus</name>
    <dbReference type="NCBI Taxonomy" id="593907"/>
    <lineage>
        <taxon>Bacteria</taxon>
        <taxon>Bacillati</taxon>
        <taxon>Actinomycetota</taxon>
        <taxon>Actinomycetes</taxon>
        <taxon>Micrococcales</taxon>
        <taxon>Cellulomonadaceae</taxon>
        <taxon>Cellulomonas</taxon>
    </lineage>
</organism>
<dbReference type="KEGG" id="cga:Celgi_0593"/>
<feature type="transmembrane region" description="Helical" evidence="1">
    <location>
        <begin position="98"/>
        <end position="118"/>
    </location>
</feature>
<sequence length="218" mass="22433" precursor="true">MHISPLLEGSRRPRPVLVAVLAATGFRHAAWFAGAAAATALVARDASVERVGPLQLQPPVPVLMLVPALLAIGCALAHQALPCGVLTRSRRTTAAVSGSYAVFLAAAVAVVCLSAAWARVDVRDGSLRNLGWMVGLALGTSALAGVRLAWLPLVCALGFAMLSTPGSTLATFVFAPTTTPWQVGIAGGLLAAGLALALWDPRHLSYPRAFAATRKSAV</sequence>
<keyword evidence="3" id="KW-1185">Reference proteome</keyword>
<dbReference type="HOGENOM" id="CLU_1265056_0_0_11"/>
<evidence type="ECO:0000313" key="3">
    <source>
        <dbReference type="Proteomes" id="UP000000485"/>
    </source>
</evidence>
<evidence type="ECO:0000256" key="1">
    <source>
        <dbReference type="SAM" id="Phobius"/>
    </source>
</evidence>